<evidence type="ECO:0000313" key="1">
    <source>
        <dbReference type="EMBL" id="MCC4213877.1"/>
    </source>
</evidence>
<dbReference type="EMBL" id="JAJGMW010000020">
    <property type="protein sequence ID" value="MCC4213877.1"/>
    <property type="molecule type" value="Genomic_DNA"/>
</dbReference>
<name>A0ABS8GXF6_9FLAO</name>
<accession>A0ABS8GXF6</accession>
<dbReference type="RefSeq" id="WP_228230949.1">
    <property type="nucleotide sequence ID" value="NZ_JAJGMW010000020.1"/>
</dbReference>
<evidence type="ECO:0000313" key="2">
    <source>
        <dbReference type="Proteomes" id="UP001197770"/>
    </source>
</evidence>
<reference evidence="1 2" key="1">
    <citation type="submission" date="2021-11" db="EMBL/GenBank/DDBJ databases">
        <title>Seasonal and diel survey of microbial diversity of the Tyrrhenian coast.</title>
        <authorList>
            <person name="Gattoni G."/>
            <person name="Corral P."/>
        </authorList>
    </citation>
    <scope>NUCLEOTIDE SEQUENCE [LARGE SCALE GENOMIC DNA]</scope>
    <source>
        <strain evidence="1 2">Mr9</strain>
    </source>
</reference>
<comment type="caution">
    <text evidence="1">The sequence shown here is derived from an EMBL/GenBank/DDBJ whole genome shotgun (WGS) entry which is preliminary data.</text>
</comment>
<organism evidence="1 2">
    <name type="scientific">Leeuwenhoekiella parthenopeia</name>
    <dbReference type="NCBI Taxonomy" id="2890320"/>
    <lineage>
        <taxon>Bacteria</taxon>
        <taxon>Pseudomonadati</taxon>
        <taxon>Bacteroidota</taxon>
        <taxon>Flavobacteriia</taxon>
        <taxon>Flavobacteriales</taxon>
        <taxon>Flavobacteriaceae</taxon>
        <taxon>Leeuwenhoekiella</taxon>
    </lineage>
</organism>
<dbReference type="PROSITE" id="PS51257">
    <property type="entry name" value="PROKAR_LIPOPROTEIN"/>
    <property type="match status" value="1"/>
</dbReference>
<protein>
    <submittedName>
        <fullName evidence="1">DUF6252 family protein</fullName>
    </submittedName>
</protein>
<dbReference type="Proteomes" id="UP001197770">
    <property type="component" value="Unassembled WGS sequence"/>
</dbReference>
<gene>
    <name evidence="1" type="ORF">LLW17_14195</name>
</gene>
<keyword evidence="2" id="KW-1185">Reference proteome</keyword>
<sequence length="178" mass="19978">MKHRFLYLFLIFTLLACKNDDDNTNGDPLSQLPTETQTGENTFGCLLDGEPFIPGGGINPLDCVYQFVNGGYYFSVQGSNIDGDNFGRRISIGTENLELSEGSTYQLLEEEDGKANGTFFYSTLKSDTSINNSGELTITKLDTENQIISGTFWFDVIHPYTNEIAKIREGRFDMQYSR</sequence>
<proteinExistence type="predicted"/>